<dbReference type="RefSeq" id="WP_042231587.1">
    <property type="nucleotide sequence ID" value="NZ_CP026520.1"/>
</dbReference>
<keyword evidence="4" id="KW-1185">Reference proteome</keyword>
<evidence type="ECO:0000313" key="2">
    <source>
        <dbReference type="EMBL" id="QAV16395.1"/>
    </source>
</evidence>
<sequence length="266" mass="31369">MYTFSIYTDTAHGSFVIYINNLESLNRSVEKALDRDRQRYPDKWDANGNTAREQLYFEFKYAEADYPFMYDSMPERLQKWLRIYACVSMEQPHHLEIEQNYIFEKQLFDSQFFLIAIDVIHRLRNDFQQLQRTGTFIAYVSAADGVGGDPLTTSQLLRRCVNEEQLYKAMPEVQEQDEAFRMAVSAVRQHSLREQVLHWVTVIEEGEFSEDSPYSFWKTDYEAYEQLLELGGPAVPFIREHLNGELKLDTRLILEMVMRDLGEIVP</sequence>
<evidence type="ECO:0000313" key="3">
    <source>
        <dbReference type="Proteomes" id="UP000288943"/>
    </source>
</evidence>
<reference evidence="2 3" key="1">
    <citation type="submission" date="2018-01" db="EMBL/GenBank/DDBJ databases">
        <title>The whole genome sequencing and assembly of Paenibacillus chitinolyticus KCCM 41400 strain.</title>
        <authorList>
            <person name="Kim J.-Y."/>
            <person name="Park M.-K."/>
            <person name="Lee Y.-J."/>
            <person name="Yi H."/>
            <person name="Bahn Y.-S."/>
            <person name="Kim J.F."/>
            <person name="Lee D.-W."/>
        </authorList>
    </citation>
    <scope>NUCLEOTIDE SEQUENCE [LARGE SCALE GENOMIC DNA]</scope>
    <source>
        <strain evidence="2 3">KCCM 41400</strain>
    </source>
</reference>
<protein>
    <submittedName>
        <fullName evidence="2">Uncharacterized protein</fullName>
    </submittedName>
</protein>
<dbReference type="GeneID" id="95373442"/>
<name>A0A410WPV9_9BACL</name>
<dbReference type="AlphaFoldDB" id="A0A410WPV9"/>
<organism evidence="2 3">
    <name type="scientific">Paenibacillus chitinolyticus</name>
    <dbReference type="NCBI Taxonomy" id="79263"/>
    <lineage>
        <taxon>Bacteria</taxon>
        <taxon>Bacillati</taxon>
        <taxon>Bacillota</taxon>
        <taxon>Bacilli</taxon>
        <taxon>Bacillales</taxon>
        <taxon>Paenibacillaceae</taxon>
        <taxon>Paenibacillus</taxon>
    </lineage>
</organism>
<dbReference type="Proteomes" id="UP001527202">
    <property type="component" value="Unassembled WGS sequence"/>
</dbReference>
<dbReference type="Proteomes" id="UP000288943">
    <property type="component" value="Chromosome"/>
</dbReference>
<accession>A0A410WPV9</accession>
<evidence type="ECO:0000313" key="4">
    <source>
        <dbReference type="Proteomes" id="UP001527202"/>
    </source>
</evidence>
<dbReference type="KEGG" id="pchi:PC41400_01250"/>
<evidence type="ECO:0000313" key="1">
    <source>
        <dbReference type="EMBL" id="MCY9597238.1"/>
    </source>
</evidence>
<dbReference type="EMBL" id="CP026520">
    <property type="protein sequence ID" value="QAV16395.1"/>
    <property type="molecule type" value="Genomic_DNA"/>
</dbReference>
<gene>
    <name evidence="1" type="ORF">M5X16_15870</name>
    <name evidence="2" type="ORF">PC41400_01250</name>
</gene>
<reference evidence="1 4" key="2">
    <citation type="submission" date="2022-05" db="EMBL/GenBank/DDBJ databases">
        <title>Genome Sequencing of Bee-Associated Microbes.</title>
        <authorList>
            <person name="Dunlap C."/>
        </authorList>
    </citation>
    <scope>NUCLEOTIDE SEQUENCE [LARGE SCALE GENOMIC DNA]</scope>
    <source>
        <strain evidence="1 4">NRRL B-23120</strain>
    </source>
</reference>
<proteinExistence type="predicted"/>
<dbReference type="EMBL" id="JAMDMJ010000018">
    <property type="protein sequence ID" value="MCY9597238.1"/>
    <property type="molecule type" value="Genomic_DNA"/>
</dbReference>
<dbReference type="OrthoDB" id="2892164at2"/>